<keyword evidence="2" id="KW-1185">Reference proteome</keyword>
<dbReference type="EMBL" id="JBHLHV010000001">
    <property type="protein sequence ID" value="MFB8892049.1"/>
    <property type="molecule type" value="Genomic_DNA"/>
</dbReference>
<proteinExistence type="predicted"/>
<gene>
    <name evidence="1" type="ORF">AB7P39_04235</name>
</gene>
<dbReference type="RefSeq" id="WP_378717102.1">
    <property type="nucleotide sequence ID" value="NZ_JBHLHV010000001.1"/>
</dbReference>
<reference evidence="1 2" key="1">
    <citation type="submission" date="2024-08" db="EMBL/GenBank/DDBJ databases">
        <title>Heavy metals resistant antinobacteria isolated from wastewater.</title>
        <authorList>
            <person name="Roman Ponce B."/>
            <person name="Blanco Mercado M.A."/>
            <person name="Avila Aldana I.N."/>
            <person name="Morales Arrieta S."/>
        </authorList>
    </citation>
    <scope>NUCLEOTIDE SEQUENCE [LARGE SCALE GENOMIC DNA]</scope>
    <source>
        <strain evidence="2">sma-1</strain>
    </source>
</reference>
<evidence type="ECO:0000313" key="1">
    <source>
        <dbReference type="EMBL" id="MFB8892049.1"/>
    </source>
</evidence>
<name>A0ABV5EQ06_9MICO</name>
<organism evidence="1 2">
    <name type="scientific">Microbacterium plantarum</name>
    <dbReference type="NCBI Taxonomy" id="1816425"/>
    <lineage>
        <taxon>Bacteria</taxon>
        <taxon>Bacillati</taxon>
        <taxon>Actinomycetota</taxon>
        <taxon>Actinomycetes</taxon>
        <taxon>Micrococcales</taxon>
        <taxon>Microbacteriaceae</taxon>
        <taxon>Microbacterium</taxon>
    </lineage>
</organism>
<comment type="caution">
    <text evidence="1">The sequence shown here is derived from an EMBL/GenBank/DDBJ whole genome shotgun (WGS) entry which is preliminary data.</text>
</comment>
<sequence length="204" mass="21397">MISTDAATAGVLGPALLSARPDPELWSLVPVVEEADRWLHGLVETHGHSDEQRIVDAGILALRTKVETDAALVFLLHDDRAAIVASLALFAYADVPAPTDAADALRVAEALTLTPWQGEVIDVTPGDHRGWRITVLESASGGPDANGAATEPPVFIADFVSTLYFLDVAGALVMAALSPLRPEAAFLAQHVAEQVLATLEAVPA</sequence>
<accession>A0ABV5EQ06</accession>
<protein>
    <submittedName>
        <fullName evidence="1">Uncharacterized protein</fullName>
    </submittedName>
</protein>
<dbReference type="Proteomes" id="UP001589643">
    <property type="component" value="Unassembled WGS sequence"/>
</dbReference>
<evidence type="ECO:0000313" key="2">
    <source>
        <dbReference type="Proteomes" id="UP001589643"/>
    </source>
</evidence>